<dbReference type="EMBL" id="DXHR01000029">
    <property type="protein sequence ID" value="HIW13222.1"/>
    <property type="molecule type" value="Genomic_DNA"/>
</dbReference>
<dbReference type="Gene3D" id="1.10.10.10">
    <property type="entry name" value="Winged helix-like DNA-binding domain superfamily/Winged helix DNA-binding domain"/>
    <property type="match status" value="1"/>
</dbReference>
<gene>
    <name evidence="1" type="ORF">H9891_08750</name>
</gene>
<dbReference type="InterPro" id="IPR036390">
    <property type="entry name" value="WH_DNA-bd_sf"/>
</dbReference>
<comment type="caution">
    <text evidence="1">The sequence shown here is derived from an EMBL/GenBank/DDBJ whole genome shotgun (WGS) entry which is preliminary data.</text>
</comment>
<proteinExistence type="predicted"/>
<feature type="non-terminal residue" evidence="1">
    <location>
        <position position="1"/>
    </location>
</feature>
<name>A0A9D1QHB5_9STAP</name>
<dbReference type="InterPro" id="IPR036388">
    <property type="entry name" value="WH-like_DNA-bd_sf"/>
</dbReference>
<protein>
    <submittedName>
        <fullName evidence="1">Uncharacterized protein</fullName>
    </submittedName>
</protein>
<reference evidence="1" key="2">
    <citation type="submission" date="2021-04" db="EMBL/GenBank/DDBJ databases">
        <authorList>
            <person name="Gilroy R."/>
        </authorList>
    </citation>
    <scope>NUCLEOTIDE SEQUENCE</scope>
    <source>
        <strain evidence="1">ChiHjej13B12-752</strain>
    </source>
</reference>
<organism evidence="1 2">
    <name type="scientific">Candidatus Salinicoccus stercoripullorum</name>
    <dbReference type="NCBI Taxonomy" id="2838756"/>
    <lineage>
        <taxon>Bacteria</taxon>
        <taxon>Bacillati</taxon>
        <taxon>Bacillota</taxon>
        <taxon>Bacilli</taxon>
        <taxon>Bacillales</taxon>
        <taxon>Staphylococcaceae</taxon>
        <taxon>Salinicoccus</taxon>
    </lineage>
</organism>
<accession>A0A9D1QHB5</accession>
<dbReference type="AlphaFoldDB" id="A0A9D1QHB5"/>
<evidence type="ECO:0000313" key="1">
    <source>
        <dbReference type="EMBL" id="HIW13222.1"/>
    </source>
</evidence>
<evidence type="ECO:0000313" key="2">
    <source>
        <dbReference type="Proteomes" id="UP000823989"/>
    </source>
</evidence>
<dbReference type="Proteomes" id="UP000823989">
    <property type="component" value="Unassembled WGS sequence"/>
</dbReference>
<reference evidence="1" key="1">
    <citation type="journal article" date="2021" name="PeerJ">
        <title>Extensive microbial diversity within the chicken gut microbiome revealed by metagenomics and culture.</title>
        <authorList>
            <person name="Gilroy R."/>
            <person name="Ravi A."/>
            <person name="Getino M."/>
            <person name="Pursley I."/>
            <person name="Horton D.L."/>
            <person name="Alikhan N.F."/>
            <person name="Baker D."/>
            <person name="Gharbi K."/>
            <person name="Hall N."/>
            <person name="Watson M."/>
            <person name="Adriaenssens E.M."/>
            <person name="Foster-Nyarko E."/>
            <person name="Jarju S."/>
            <person name="Secka A."/>
            <person name="Antonio M."/>
            <person name="Oren A."/>
            <person name="Chaudhuri R.R."/>
            <person name="La Ragione R."/>
            <person name="Hildebrand F."/>
            <person name="Pallen M.J."/>
        </authorList>
    </citation>
    <scope>NUCLEOTIDE SEQUENCE</scope>
    <source>
        <strain evidence="1">ChiHjej13B12-752</strain>
    </source>
</reference>
<dbReference type="SUPFAM" id="SSF46785">
    <property type="entry name" value="Winged helix' DNA-binding domain"/>
    <property type="match status" value="1"/>
</dbReference>
<sequence length="116" mass="13368">FRTPEINSVGGRTEVVIWKADLIDSYPNLDEREKQILIFIEKNGRVKMTEINQLEGMTEYYAKKFVSSLIEKEILVKFGTGRSTKYGFETGSSQMIASIENDLRKIQDILVKKQTM</sequence>